<reference evidence="6 7" key="1">
    <citation type="submission" date="2017-03" db="EMBL/GenBank/DDBJ databases">
        <title>The genome sequence of Candidatus Rickettsiella viridis.</title>
        <authorList>
            <person name="Nikoh N."/>
            <person name="Tsuchida T."/>
            <person name="Yamaguchi K."/>
            <person name="Maeda T."/>
            <person name="Shigenobu S."/>
            <person name="Fukatsu T."/>
        </authorList>
    </citation>
    <scope>NUCLEOTIDE SEQUENCE [LARGE SCALE GENOMIC DNA]</scope>
    <source>
        <strain evidence="6 7">Ap-RA04</strain>
    </source>
</reference>
<evidence type="ECO:0000313" key="6">
    <source>
        <dbReference type="EMBL" id="BBB14552.1"/>
    </source>
</evidence>
<dbReference type="InterPro" id="IPR011078">
    <property type="entry name" value="PyrdxlP_homeostasis"/>
</dbReference>
<keyword evidence="1 2" id="KW-0663">Pyridoxal phosphate</keyword>
<evidence type="ECO:0000259" key="5">
    <source>
        <dbReference type="Pfam" id="PF01168"/>
    </source>
</evidence>
<evidence type="ECO:0000256" key="1">
    <source>
        <dbReference type="ARBA" id="ARBA00022898"/>
    </source>
</evidence>
<dbReference type="PANTHER" id="PTHR10146:SF14">
    <property type="entry name" value="PYRIDOXAL PHOSPHATE HOMEOSTASIS PROTEIN"/>
    <property type="match status" value="1"/>
</dbReference>
<dbReference type="OrthoDB" id="9804072at2"/>
<keyword evidence="7" id="KW-1185">Reference proteome</keyword>
<comment type="function">
    <text evidence="2">Pyridoxal 5'-phosphate (PLP)-binding protein, which is involved in PLP homeostasis.</text>
</comment>
<dbReference type="AlphaFoldDB" id="A0A2Z5V267"/>
<organism evidence="6 7">
    <name type="scientific">Candidatus Rickettsiella viridis</name>
    <dbReference type="NCBI Taxonomy" id="676208"/>
    <lineage>
        <taxon>Bacteria</taxon>
        <taxon>Pseudomonadati</taxon>
        <taxon>Pseudomonadota</taxon>
        <taxon>Gammaproteobacteria</taxon>
        <taxon>Legionellales</taxon>
        <taxon>Coxiellaceae</taxon>
        <taxon>Rickettsiella</taxon>
    </lineage>
</organism>
<dbReference type="NCBIfam" id="TIGR00044">
    <property type="entry name" value="YggS family pyridoxal phosphate-dependent enzyme"/>
    <property type="match status" value="1"/>
</dbReference>
<dbReference type="InterPro" id="IPR029066">
    <property type="entry name" value="PLP-binding_barrel"/>
</dbReference>
<dbReference type="GO" id="GO:0030170">
    <property type="term" value="F:pyridoxal phosphate binding"/>
    <property type="evidence" value="ECO:0007669"/>
    <property type="project" value="UniProtKB-UniRule"/>
</dbReference>
<dbReference type="PANTHER" id="PTHR10146">
    <property type="entry name" value="PROLINE SYNTHETASE CO-TRANSCRIBED BACTERIAL HOMOLOG PROTEIN"/>
    <property type="match status" value="1"/>
</dbReference>
<dbReference type="InterPro" id="IPR001608">
    <property type="entry name" value="Ala_racemase_N"/>
</dbReference>
<evidence type="ECO:0000256" key="4">
    <source>
        <dbReference type="RuleBase" id="RU004514"/>
    </source>
</evidence>
<dbReference type="RefSeq" id="WP_126322085.1">
    <property type="nucleotide sequence ID" value="NZ_AP018005.1"/>
</dbReference>
<gene>
    <name evidence="6" type="ORF">RVIR1_00080</name>
</gene>
<dbReference type="HAMAP" id="MF_02087">
    <property type="entry name" value="PLP_homeostasis"/>
    <property type="match status" value="1"/>
</dbReference>
<feature type="domain" description="Alanine racemase N-terminal" evidence="5">
    <location>
        <begin position="25"/>
        <end position="228"/>
    </location>
</feature>
<comment type="similarity">
    <text evidence="2 4">Belongs to the pyridoxal phosphate-binding protein YggS/PROSC family.</text>
</comment>
<comment type="cofactor">
    <cofactor evidence="3">
        <name>pyridoxal 5'-phosphate</name>
        <dbReference type="ChEBI" id="CHEBI:597326"/>
    </cofactor>
</comment>
<dbReference type="CDD" id="cd06824">
    <property type="entry name" value="PLPDE_III_Yggs_like"/>
    <property type="match status" value="1"/>
</dbReference>
<evidence type="ECO:0000313" key="7">
    <source>
        <dbReference type="Proteomes" id="UP000282483"/>
    </source>
</evidence>
<protein>
    <recommendedName>
        <fullName evidence="2">Pyridoxal phosphate homeostasis protein</fullName>
        <shortName evidence="2">PLP homeostasis protein</shortName>
    </recommendedName>
</protein>
<name>A0A2Z5V267_9COXI</name>
<dbReference type="PIRSF" id="PIRSF004848">
    <property type="entry name" value="YBL036c_PLPDEIII"/>
    <property type="match status" value="1"/>
</dbReference>
<feature type="modified residue" description="N6-(pyridoxal phosphate)lysine" evidence="2 3">
    <location>
        <position position="37"/>
    </location>
</feature>
<dbReference type="Proteomes" id="UP000282483">
    <property type="component" value="Chromosome"/>
</dbReference>
<evidence type="ECO:0000256" key="3">
    <source>
        <dbReference type="PIRSR" id="PIRSR004848-1"/>
    </source>
</evidence>
<proteinExistence type="inferred from homology"/>
<dbReference type="KEGG" id="rvi:RVIR1_00080"/>
<dbReference type="SUPFAM" id="SSF51419">
    <property type="entry name" value="PLP-binding barrel"/>
    <property type="match status" value="1"/>
</dbReference>
<evidence type="ECO:0000256" key="2">
    <source>
        <dbReference type="HAMAP-Rule" id="MF_02087"/>
    </source>
</evidence>
<accession>A0A2Z5V267</accession>
<dbReference type="FunFam" id="3.20.20.10:FF:000018">
    <property type="entry name" value="Pyridoxal phosphate homeostasis protein"/>
    <property type="match status" value="1"/>
</dbReference>
<dbReference type="EMBL" id="AP018005">
    <property type="protein sequence ID" value="BBB14552.1"/>
    <property type="molecule type" value="Genomic_DNA"/>
</dbReference>
<dbReference type="Pfam" id="PF01168">
    <property type="entry name" value="Ala_racemase_N"/>
    <property type="match status" value="1"/>
</dbReference>
<dbReference type="Gene3D" id="3.20.20.10">
    <property type="entry name" value="Alanine racemase"/>
    <property type="match status" value="1"/>
</dbReference>
<sequence length="231" mass="26226">MPNLIHKHLLQVKTQIIEAEHRFQRLNHSVKLIAVSKSQPIQAIKEAIDAGQFVFGENYAQEAVEKIKQLQGNDLEWHFLGGIQSNKTKLIAENFHWVHSLCAVKTAARLNKYRAVNLQPLNVCIQINLDQEPNKAGIYLEDLTAFAQSLEKLPYLKLRGLMTIPKKRTKFSAQRNSFKKLRLAFIKLQQLGFKIDTLSMGMSDDFVAAIAEESTCVRIGTAIFGRRPSSR</sequence>